<accession>A0AAW0Q727</accession>
<dbReference type="AlphaFoldDB" id="A0AAW0Q727"/>
<comment type="caution">
    <text evidence="1">The sequence shown here is derived from an EMBL/GenBank/DDBJ whole genome shotgun (WGS) entry which is preliminary data.</text>
</comment>
<reference evidence="2" key="1">
    <citation type="submission" date="2024-04" db="EMBL/GenBank/DDBJ databases">
        <title>Salinicola lusitanus LLJ914,a marine bacterium isolated from the Okinawa Trough.</title>
        <authorList>
            <person name="Li J."/>
        </authorList>
    </citation>
    <scope>NUCLEOTIDE SEQUENCE [LARGE SCALE GENOMIC DNA]</scope>
</reference>
<organism evidence="1 2">
    <name type="scientific">Mugilogobius chulae</name>
    <name type="common">yellowstripe goby</name>
    <dbReference type="NCBI Taxonomy" id="88201"/>
    <lineage>
        <taxon>Eukaryota</taxon>
        <taxon>Metazoa</taxon>
        <taxon>Chordata</taxon>
        <taxon>Craniata</taxon>
        <taxon>Vertebrata</taxon>
        <taxon>Euteleostomi</taxon>
        <taxon>Actinopterygii</taxon>
        <taxon>Neopterygii</taxon>
        <taxon>Teleostei</taxon>
        <taxon>Neoteleostei</taxon>
        <taxon>Acanthomorphata</taxon>
        <taxon>Gobiaria</taxon>
        <taxon>Gobiiformes</taxon>
        <taxon>Gobioidei</taxon>
        <taxon>Gobiidae</taxon>
        <taxon>Gobionellinae</taxon>
        <taxon>Mugilogobius</taxon>
    </lineage>
</organism>
<dbReference type="Proteomes" id="UP001460270">
    <property type="component" value="Unassembled WGS sequence"/>
</dbReference>
<keyword evidence="2" id="KW-1185">Reference proteome</keyword>
<evidence type="ECO:0000313" key="2">
    <source>
        <dbReference type="Proteomes" id="UP001460270"/>
    </source>
</evidence>
<evidence type="ECO:0008006" key="3">
    <source>
        <dbReference type="Google" id="ProtNLM"/>
    </source>
</evidence>
<sequence>MLAVEVTQTNEGIFSALGRSTKYTPYCALSGRHPRKPGLLNACQRDQNYVYSDNVDSKVDGKFIHVAELHSKLNYALDQKKPGSEILVKDGTICLTRSDLWTLGLPQCMESNVADTVQTRIAFRLKHSALSVYFFTRKNVVTEEVS</sequence>
<gene>
    <name evidence="1" type="ORF">WMY93_000266</name>
</gene>
<evidence type="ECO:0000313" key="1">
    <source>
        <dbReference type="EMBL" id="KAK7944538.1"/>
    </source>
</evidence>
<proteinExistence type="predicted"/>
<protein>
    <recommendedName>
        <fullName evidence="3">Transferrin</fullName>
    </recommendedName>
</protein>
<name>A0AAW0Q727_9GOBI</name>
<dbReference type="EMBL" id="JBBPFD010000001">
    <property type="protein sequence ID" value="KAK7944538.1"/>
    <property type="molecule type" value="Genomic_DNA"/>
</dbReference>